<sequence>MRPFHHRPLLVAGVLLLSSLCALPGAASAQPSRAGDPKAPPYARACSRQAGQDRMSCGALIRTDLTVLSEARPKSSPQGLTPRDIRDAYGLRGHRRGRTVAVVVAYHHPRLAADLAVYRAQFHLPPCKPSSGCLRVTDQRGGTAYPRSDAGWAAEEAMDVEAVSAACPGCRILVVEADSDRSADMLAGVDRAVRLGARVVSGSWATPESPEVVRYDRHFRGHRGTAFTFASGDEGYGVQWPAASPYVTAVGGTSLRRAHGKWAETAWSEAGSGCSAFERKPAFQHDPLCPRRTVADVSAVADPMTGLAVYTSYSRGGPGWMVAGGTSLSAPLIAAMYAMARPPGRHDYPNAYPYARQREFHKITGGANGSCGSYLCTALPGHRYNGPTGLGTPRGVRGFQRRGDR</sequence>
<evidence type="ECO:0000256" key="2">
    <source>
        <dbReference type="ARBA" id="ARBA00022801"/>
    </source>
</evidence>
<dbReference type="GO" id="GO:0016787">
    <property type="term" value="F:hydrolase activity"/>
    <property type="evidence" value="ECO:0007669"/>
    <property type="project" value="UniProtKB-KW"/>
</dbReference>
<dbReference type="RefSeq" id="WP_241560893.1">
    <property type="nucleotide sequence ID" value="NZ_JBFAUK010000008.1"/>
</dbReference>
<dbReference type="Proteomes" id="UP001552594">
    <property type="component" value="Unassembled WGS sequence"/>
</dbReference>
<dbReference type="SUPFAM" id="SSF52743">
    <property type="entry name" value="Subtilisin-like"/>
    <property type="match status" value="1"/>
</dbReference>
<gene>
    <name evidence="7" type="ORF">AB0L16_13535</name>
</gene>
<dbReference type="PANTHER" id="PTHR14218">
    <property type="entry name" value="PROTEASE S8 TRIPEPTIDYL PEPTIDASE I CLN2"/>
    <property type="match status" value="1"/>
</dbReference>
<dbReference type="PANTHER" id="PTHR14218:SF15">
    <property type="entry name" value="TRIPEPTIDYL-PEPTIDASE 1"/>
    <property type="match status" value="1"/>
</dbReference>
<evidence type="ECO:0000313" key="8">
    <source>
        <dbReference type="Proteomes" id="UP001552594"/>
    </source>
</evidence>
<evidence type="ECO:0000256" key="3">
    <source>
        <dbReference type="ARBA" id="ARBA00022825"/>
    </source>
</evidence>
<evidence type="ECO:0000259" key="6">
    <source>
        <dbReference type="PROSITE" id="PS51695"/>
    </source>
</evidence>
<dbReference type="InterPro" id="IPR036852">
    <property type="entry name" value="Peptidase_S8/S53_dom_sf"/>
</dbReference>
<evidence type="ECO:0000313" key="7">
    <source>
        <dbReference type="EMBL" id="MEV5507485.1"/>
    </source>
</evidence>
<evidence type="ECO:0000256" key="5">
    <source>
        <dbReference type="SAM" id="SignalP"/>
    </source>
</evidence>
<keyword evidence="1" id="KW-0645">Protease</keyword>
<keyword evidence="2 7" id="KW-0378">Hydrolase</keyword>
<dbReference type="InterPro" id="IPR050819">
    <property type="entry name" value="Tripeptidyl-peptidase_I"/>
</dbReference>
<keyword evidence="3" id="KW-0720">Serine protease</keyword>
<keyword evidence="8" id="KW-1185">Reference proteome</keyword>
<dbReference type="Gene3D" id="3.40.50.200">
    <property type="entry name" value="Peptidase S8/S53 domain"/>
    <property type="match status" value="1"/>
</dbReference>
<dbReference type="EMBL" id="JBFAUK010000008">
    <property type="protein sequence ID" value="MEV5507485.1"/>
    <property type="molecule type" value="Genomic_DNA"/>
</dbReference>
<feature type="chain" id="PRO_5045139476" evidence="5">
    <location>
        <begin position="30"/>
        <end position="405"/>
    </location>
</feature>
<dbReference type="CDD" id="cd04056">
    <property type="entry name" value="Peptidases_S53"/>
    <property type="match status" value="1"/>
</dbReference>
<reference evidence="7 8" key="1">
    <citation type="submission" date="2024-06" db="EMBL/GenBank/DDBJ databases">
        <title>The Natural Products Discovery Center: Release of the First 8490 Sequenced Strains for Exploring Actinobacteria Biosynthetic Diversity.</title>
        <authorList>
            <person name="Kalkreuter E."/>
            <person name="Kautsar S.A."/>
            <person name="Yang D."/>
            <person name="Bader C.D."/>
            <person name="Teijaro C.N."/>
            <person name="Fluegel L."/>
            <person name="Davis C.M."/>
            <person name="Simpson J.R."/>
            <person name="Lauterbach L."/>
            <person name="Steele A.D."/>
            <person name="Gui C."/>
            <person name="Meng S."/>
            <person name="Li G."/>
            <person name="Viehrig K."/>
            <person name="Ye F."/>
            <person name="Su P."/>
            <person name="Kiefer A.F."/>
            <person name="Nichols A."/>
            <person name="Cepeda A.J."/>
            <person name="Yan W."/>
            <person name="Fan B."/>
            <person name="Jiang Y."/>
            <person name="Adhikari A."/>
            <person name="Zheng C.-J."/>
            <person name="Schuster L."/>
            <person name="Cowan T.M."/>
            <person name="Smanski M.J."/>
            <person name="Chevrette M.G."/>
            <person name="De Carvalho L.P.S."/>
            <person name="Shen B."/>
        </authorList>
    </citation>
    <scope>NUCLEOTIDE SEQUENCE [LARGE SCALE GENOMIC DNA]</scope>
    <source>
        <strain evidence="7 8">NPDC052347</strain>
    </source>
</reference>
<feature type="domain" description="Peptidase S53" evidence="6">
    <location>
        <begin position="79"/>
        <end position="405"/>
    </location>
</feature>
<dbReference type="InterPro" id="IPR030400">
    <property type="entry name" value="Sedolisin_dom"/>
</dbReference>
<feature type="region of interest" description="Disordered" evidence="4">
    <location>
        <begin position="28"/>
        <end position="47"/>
    </location>
</feature>
<dbReference type="EC" id="3.4.-.-" evidence="7"/>
<keyword evidence="5" id="KW-0732">Signal</keyword>
<dbReference type="PROSITE" id="PS00138">
    <property type="entry name" value="SUBTILASE_SER"/>
    <property type="match status" value="1"/>
</dbReference>
<protein>
    <submittedName>
        <fullName evidence="7">S53 family peptidase</fullName>
        <ecNumber evidence="7">3.4.-.-</ecNumber>
    </submittedName>
</protein>
<organism evidence="7 8">
    <name type="scientific">Streptomyces orinoci</name>
    <name type="common">Streptoverticillium orinoci</name>
    <dbReference type="NCBI Taxonomy" id="67339"/>
    <lineage>
        <taxon>Bacteria</taxon>
        <taxon>Bacillati</taxon>
        <taxon>Actinomycetota</taxon>
        <taxon>Actinomycetes</taxon>
        <taxon>Kitasatosporales</taxon>
        <taxon>Streptomycetaceae</taxon>
        <taxon>Streptomyces</taxon>
    </lineage>
</organism>
<accession>A0ABV3JX79</accession>
<proteinExistence type="predicted"/>
<name>A0ABV3JX79_STRON</name>
<dbReference type="InterPro" id="IPR000209">
    <property type="entry name" value="Peptidase_S8/S53_dom"/>
</dbReference>
<dbReference type="PROSITE" id="PS51695">
    <property type="entry name" value="SEDOLISIN"/>
    <property type="match status" value="1"/>
</dbReference>
<comment type="caution">
    <text evidence="7">The sequence shown here is derived from an EMBL/GenBank/DDBJ whole genome shotgun (WGS) entry which is preliminary data.</text>
</comment>
<dbReference type="Pfam" id="PF00082">
    <property type="entry name" value="Peptidase_S8"/>
    <property type="match status" value="1"/>
</dbReference>
<feature type="signal peptide" evidence="5">
    <location>
        <begin position="1"/>
        <end position="29"/>
    </location>
</feature>
<dbReference type="InterPro" id="IPR023828">
    <property type="entry name" value="Peptidase_S8_Ser-AS"/>
</dbReference>
<evidence type="ECO:0000256" key="1">
    <source>
        <dbReference type="ARBA" id="ARBA00022670"/>
    </source>
</evidence>
<evidence type="ECO:0000256" key="4">
    <source>
        <dbReference type="SAM" id="MobiDB-lite"/>
    </source>
</evidence>